<evidence type="ECO:0000313" key="7">
    <source>
        <dbReference type="Proteomes" id="UP000240987"/>
    </source>
</evidence>
<dbReference type="GO" id="GO:0019288">
    <property type="term" value="P:isopentenyl diphosphate biosynthetic process, methylerythritol 4-phosphate pathway"/>
    <property type="evidence" value="ECO:0007669"/>
    <property type="project" value="InterPro"/>
</dbReference>
<comment type="cofactor">
    <cofactor evidence="1">
        <name>[4Fe-4S] cluster</name>
        <dbReference type="ChEBI" id="CHEBI:49883"/>
    </cofactor>
</comment>
<dbReference type="Proteomes" id="UP000240987">
    <property type="component" value="Unassembled WGS sequence"/>
</dbReference>
<evidence type="ECO:0000313" key="6">
    <source>
        <dbReference type="EMBL" id="PSU47694.1"/>
    </source>
</evidence>
<proteinExistence type="predicted"/>
<sequence>MNNNIIFFEKDQDCRWISKEISDVFPLYLYDETEFEGKAVTFYIILEWLQRKNRGANPKMLEELGVNVVPTVADLPEGAGVFVTGYDADYAELQQLKADGVPVIDRPCPWVRKLRDQILSFDNESYQMVLVIDENHMVYDCFKNLIPSDAIIVQPQNFKERICHLKLSRPLSLLSYTVFRRTDIEAMADFILQEYPNQEHHLHNYKKTLCLWTKQGLFEEVEDKCQSHRLDEVWIICSNRGDRSTQSLIQQVEDSQAIPVIIEKVADIPSRDDKKKIGVLFAPIPKSTALLEIKQALITMAEQG</sequence>
<comment type="caution">
    <text evidence="6">The sequence shown here is derived from an EMBL/GenBank/DDBJ whole genome shotgun (WGS) entry which is preliminary data.</text>
</comment>
<dbReference type="AlphaFoldDB" id="A0A2T3JFI7"/>
<dbReference type="GO" id="GO:0050992">
    <property type="term" value="P:dimethylallyl diphosphate biosynthetic process"/>
    <property type="evidence" value="ECO:0007669"/>
    <property type="project" value="InterPro"/>
</dbReference>
<dbReference type="PANTHER" id="PTHR30426">
    <property type="entry name" value="4-HYDROXY-3-METHYLBUT-2-ENYL DIPHOSPHATE REDUCTASE"/>
    <property type="match status" value="1"/>
</dbReference>
<dbReference type="Pfam" id="PF02401">
    <property type="entry name" value="LYTB"/>
    <property type="match status" value="1"/>
</dbReference>
<keyword evidence="2" id="KW-0004">4Fe-4S</keyword>
<dbReference type="OrthoDB" id="7838374at2"/>
<dbReference type="GO" id="GO:0046872">
    <property type="term" value="F:metal ion binding"/>
    <property type="evidence" value="ECO:0007669"/>
    <property type="project" value="UniProtKB-KW"/>
</dbReference>
<keyword evidence="4" id="KW-0408">Iron</keyword>
<gene>
    <name evidence="6" type="ORF">C9J12_14190</name>
</gene>
<reference evidence="6 7" key="1">
    <citation type="submission" date="2018-01" db="EMBL/GenBank/DDBJ databases">
        <title>Whole genome sequencing of Histamine producing bacteria.</title>
        <authorList>
            <person name="Butler K."/>
        </authorList>
    </citation>
    <scope>NUCLEOTIDE SEQUENCE [LARGE SCALE GENOMIC DNA]</scope>
    <source>
        <strain evidence="6 7">JCM 12947</strain>
    </source>
</reference>
<protein>
    <submittedName>
        <fullName evidence="6">Uncharacterized protein</fullName>
    </submittedName>
</protein>
<dbReference type="RefSeq" id="WP_107243317.1">
    <property type="nucleotide sequence ID" value="NZ_PYMJ01000013.1"/>
</dbReference>
<evidence type="ECO:0000256" key="3">
    <source>
        <dbReference type="ARBA" id="ARBA00022723"/>
    </source>
</evidence>
<dbReference type="GO" id="GO:0051539">
    <property type="term" value="F:4 iron, 4 sulfur cluster binding"/>
    <property type="evidence" value="ECO:0007669"/>
    <property type="project" value="UniProtKB-KW"/>
</dbReference>
<name>A0A2T3JFI7_9GAMM</name>
<evidence type="ECO:0000256" key="1">
    <source>
        <dbReference type="ARBA" id="ARBA00001966"/>
    </source>
</evidence>
<dbReference type="GO" id="GO:0051745">
    <property type="term" value="F:4-hydroxy-3-methylbut-2-enyl diphosphate reductase activity"/>
    <property type="evidence" value="ECO:0007669"/>
    <property type="project" value="InterPro"/>
</dbReference>
<evidence type="ECO:0000256" key="4">
    <source>
        <dbReference type="ARBA" id="ARBA00023004"/>
    </source>
</evidence>
<keyword evidence="5" id="KW-0411">Iron-sulfur</keyword>
<dbReference type="InterPro" id="IPR003451">
    <property type="entry name" value="LytB/IspH"/>
</dbReference>
<organism evidence="6 7">
    <name type="scientific">Photobacterium frigidiphilum</name>
    <dbReference type="NCBI Taxonomy" id="264736"/>
    <lineage>
        <taxon>Bacteria</taxon>
        <taxon>Pseudomonadati</taxon>
        <taxon>Pseudomonadota</taxon>
        <taxon>Gammaproteobacteria</taxon>
        <taxon>Vibrionales</taxon>
        <taxon>Vibrionaceae</taxon>
        <taxon>Photobacterium</taxon>
    </lineage>
</organism>
<accession>A0A2T3JFI7</accession>
<keyword evidence="7" id="KW-1185">Reference proteome</keyword>
<evidence type="ECO:0000256" key="2">
    <source>
        <dbReference type="ARBA" id="ARBA00022485"/>
    </source>
</evidence>
<keyword evidence="3" id="KW-0479">Metal-binding</keyword>
<evidence type="ECO:0000256" key="5">
    <source>
        <dbReference type="ARBA" id="ARBA00023014"/>
    </source>
</evidence>
<dbReference type="PANTHER" id="PTHR30426:SF0">
    <property type="entry name" value="4-HYDROXY-3-METHYLBUT-2-ENYL DIPHOSPHATE REDUCTASE"/>
    <property type="match status" value="1"/>
</dbReference>
<dbReference type="EMBL" id="PYMJ01000013">
    <property type="protein sequence ID" value="PSU47694.1"/>
    <property type="molecule type" value="Genomic_DNA"/>
</dbReference>